<organism evidence="3 4">
    <name type="scientific">Fibroporia radiculosa</name>
    <dbReference type="NCBI Taxonomy" id="599839"/>
    <lineage>
        <taxon>Eukaryota</taxon>
        <taxon>Fungi</taxon>
        <taxon>Dikarya</taxon>
        <taxon>Basidiomycota</taxon>
        <taxon>Agaricomycotina</taxon>
        <taxon>Agaricomycetes</taxon>
        <taxon>Polyporales</taxon>
        <taxon>Fibroporiaceae</taxon>
        <taxon>Fibroporia</taxon>
    </lineage>
</organism>
<dbReference type="AlphaFoldDB" id="J4H2D1"/>
<feature type="compositionally biased region" description="Basic and acidic residues" evidence="1">
    <location>
        <begin position="906"/>
        <end position="929"/>
    </location>
</feature>
<dbReference type="InParanoid" id="J4H2D1"/>
<dbReference type="OrthoDB" id="6415790at2759"/>
<accession>J4H2D1</accession>
<name>J4H2D1_9APHY</name>
<dbReference type="FunCoup" id="J4H2D1">
    <property type="interactions" value="249"/>
</dbReference>
<evidence type="ECO:0000256" key="1">
    <source>
        <dbReference type="SAM" id="MobiDB-lite"/>
    </source>
</evidence>
<feature type="region of interest" description="Disordered" evidence="1">
    <location>
        <begin position="810"/>
        <end position="1109"/>
    </location>
</feature>
<dbReference type="InterPro" id="IPR003169">
    <property type="entry name" value="GYF"/>
</dbReference>
<dbReference type="Gene3D" id="3.30.1490.40">
    <property type="match status" value="1"/>
</dbReference>
<feature type="region of interest" description="Disordered" evidence="1">
    <location>
        <begin position="455"/>
        <end position="486"/>
    </location>
</feature>
<feature type="compositionally biased region" description="Pro residues" evidence="1">
    <location>
        <begin position="866"/>
        <end position="882"/>
    </location>
</feature>
<dbReference type="SMART" id="SM00444">
    <property type="entry name" value="GYF"/>
    <property type="match status" value="1"/>
</dbReference>
<feature type="compositionally biased region" description="Low complexity" evidence="1">
    <location>
        <begin position="172"/>
        <end position="183"/>
    </location>
</feature>
<dbReference type="GO" id="GO:0005829">
    <property type="term" value="C:cytosol"/>
    <property type="evidence" value="ECO:0007669"/>
    <property type="project" value="TreeGrafter"/>
</dbReference>
<feature type="compositionally biased region" description="Polar residues" evidence="1">
    <location>
        <begin position="126"/>
        <end position="137"/>
    </location>
</feature>
<dbReference type="PROSITE" id="PS50829">
    <property type="entry name" value="GYF"/>
    <property type="match status" value="1"/>
</dbReference>
<dbReference type="RefSeq" id="XP_012180597.1">
    <property type="nucleotide sequence ID" value="XM_012325207.1"/>
</dbReference>
<evidence type="ECO:0000313" key="4">
    <source>
        <dbReference type="Proteomes" id="UP000006352"/>
    </source>
</evidence>
<feature type="compositionally biased region" description="Polar residues" evidence="1">
    <location>
        <begin position="648"/>
        <end position="670"/>
    </location>
</feature>
<feature type="compositionally biased region" description="Basic and acidic residues" evidence="1">
    <location>
        <begin position="153"/>
        <end position="168"/>
    </location>
</feature>
<feature type="region of interest" description="Disordered" evidence="1">
    <location>
        <begin position="692"/>
        <end position="736"/>
    </location>
</feature>
<gene>
    <name evidence="3" type="ORF">FIBRA_03363</name>
</gene>
<feature type="compositionally biased region" description="Low complexity" evidence="1">
    <location>
        <begin position="1056"/>
        <end position="1073"/>
    </location>
</feature>
<feature type="domain" description="GYF" evidence="2">
    <location>
        <begin position="344"/>
        <end position="400"/>
    </location>
</feature>
<dbReference type="SUPFAM" id="SSF55277">
    <property type="entry name" value="GYF domain"/>
    <property type="match status" value="1"/>
</dbReference>
<proteinExistence type="predicted"/>
<feature type="compositionally biased region" description="Polar residues" evidence="1">
    <location>
        <begin position="558"/>
        <end position="588"/>
    </location>
</feature>
<feature type="compositionally biased region" description="Basic and acidic residues" evidence="1">
    <location>
        <begin position="990"/>
        <end position="1010"/>
    </location>
</feature>
<keyword evidence="4" id="KW-1185">Reference proteome</keyword>
<sequence length="1233" mass="130438">MATTTMHFGPEWMRTKGASRPAPSPPLTTPAASSGASTYSALVAPLANTAPERPDVSNPFRYSKEEMLRIYKEGGGRGGLGLEVERWDGIVREVGYDPAGLKEMSEAEKKIFSGSLNSEIRRRQSTDVLSPLTTSSGERPKLGHAASGTASPMRDRFGNFAGRRRDSTDQAPLSLPRKLSLSSMQGALASPREGALPSPRTRIGLTPGFDGVLSESWSSRRRTSESAVKSGVDSATRKERDVTDPGNEAKGPDIKEEEEESLSQPVGGDGGSATKSPLVTQSDSFSTNATSNMPDTPKAVGGVESDVAGLTLRPSDEAPSDIGEVNGSLDSAAPKASDTTDLASIEWSYLDPQGQIQGPFRADTMQRWHDEGYFSANLLMRRTHLDSEWTSVGEMTRRAGNAPVFLTPGVTSTAPPGLPRRPDPLLEGPIPDLGRGSPFQPIPIQNLRSTTLDPYLHGGSSSSASPSSSFGVARFVNGSPDPGPLEPRTNLYTESNVGPRLAGLVSGSPMAATPRRTAFNDPFDLSPAPRSPFASTANIRMPADGLGLGAIDPMNTGSVSPASPFTTNFSATGSQRGPQETPMTNGHATPSGFAGPDLGFIGGPAAQGGGSRIANRDVFNNTTGDDALVLNGNYMNSVGSYALGGQQYPHNQTSQYSSARDSPSLNSLTPLSERPGVAAMSVNHQVQQSFVPTPVFSNPQSQWPPQSSPALRRPGPFDPDYPTTNNTIITGKSTIPQQAHNRFARTTAPNEPSQWFAPTAQGTVSSAWTGESNSLTVANLGQHNQQQLQAQLQDSDAALPIDIEDRQMEEPVLQDKQSRPTATKAVSPIATPSVVELPRPAQKSRRKSTVQLSPSTPAPQLKAPSAPVPVAKPPSPAPPVEPKPAWNTDEDNKKGKPSGATLGLREIQEVEMKKLEARKAADRERERTTRAAGAASHVEDFQPFTASWGLPTSQAGAARSTPMAKEASAPVTPTLPVWTNTSKPQVAKKGMKEIQEEERRKKQAAKEKETVAAAAKRAHAETTNKSTPPQLAGGVWTTVGVSGKVAGPAASTNKPTASTSVSSTKVVPNLSPVPTVPVPPVMARASSTSAISSRPANPPKVVSTKTDDFPAPPSQEFLKWLSESLKGLNSSVNFEEITSMLLSFPLDPDPSTVEIISDLIYASSTTLDGRRFASDFVGRRKTDAASRQRTGVPASTSVKPISIAEVVKAQPKPAQSEWGGFKVVNKKKKGGRA</sequence>
<dbReference type="PANTHER" id="PTHR14445:SF36">
    <property type="entry name" value="FI03272P-RELATED"/>
    <property type="match status" value="1"/>
</dbReference>
<feature type="region of interest" description="Disordered" evidence="1">
    <location>
        <begin position="1"/>
        <end position="36"/>
    </location>
</feature>
<feature type="compositionally biased region" description="Polar residues" evidence="1">
    <location>
        <begin position="722"/>
        <end position="736"/>
    </location>
</feature>
<feature type="region of interest" description="Disordered" evidence="1">
    <location>
        <begin position="645"/>
        <end position="672"/>
    </location>
</feature>
<feature type="region of interest" description="Disordered" evidence="1">
    <location>
        <begin position="558"/>
        <end position="606"/>
    </location>
</feature>
<evidence type="ECO:0000259" key="2">
    <source>
        <dbReference type="PROSITE" id="PS50829"/>
    </source>
</evidence>
<dbReference type="InterPro" id="IPR051640">
    <property type="entry name" value="GRB10-interact_GYF"/>
</dbReference>
<feature type="region of interest" description="Disordered" evidence="1">
    <location>
        <begin position="115"/>
        <end position="335"/>
    </location>
</feature>
<dbReference type="EMBL" id="HE797026">
    <property type="protein sequence ID" value="CCM01314.1"/>
    <property type="molecule type" value="Genomic_DNA"/>
</dbReference>
<feature type="compositionally biased region" description="Low complexity" evidence="1">
    <location>
        <begin position="697"/>
        <end position="709"/>
    </location>
</feature>
<feature type="compositionally biased region" description="Low complexity" evidence="1">
    <location>
        <begin position="1081"/>
        <end position="1095"/>
    </location>
</feature>
<dbReference type="Proteomes" id="UP000006352">
    <property type="component" value="Unassembled WGS sequence"/>
</dbReference>
<evidence type="ECO:0000313" key="3">
    <source>
        <dbReference type="EMBL" id="CCM01314.1"/>
    </source>
</evidence>
<feature type="compositionally biased region" description="Polar residues" evidence="1">
    <location>
        <begin position="273"/>
        <end position="294"/>
    </location>
</feature>
<feature type="region of interest" description="Disordered" evidence="1">
    <location>
        <begin position="403"/>
        <end position="422"/>
    </location>
</feature>
<dbReference type="InterPro" id="IPR035445">
    <property type="entry name" value="GYF-like_dom_sf"/>
</dbReference>
<dbReference type="CDD" id="cd00072">
    <property type="entry name" value="GYF"/>
    <property type="match status" value="1"/>
</dbReference>
<dbReference type="PANTHER" id="PTHR14445">
    <property type="entry name" value="GRB10 INTERACTING GYF PROTEIN"/>
    <property type="match status" value="1"/>
</dbReference>
<protein>
    <recommendedName>
        <fullName evidence="2">GYF domain-containing protein</fullName>
    </recommendedName>
</protein>
<dbReference type="HOGENOM" id="CLU_269914_0_0_1"/>
<dbReference type="GeneID" id="24096225"/>
<dbReference type="Pfam" id="PF02213">
    <property type="entry name" value="GYF"/>
    <property type="match status" value="1"/>
</dbReference>
<dbReference type="STRING" id="599839.J4H2D1"/>
<feature type="compositionally biased region" description="Low complexity" evidence="1">
    <location>
        <begin position="460"/>
        <end position="469"/>
    </location>
</feature>
<reference evidence="3 4" key="1">
    <citation type="journal article" date="2012" name="Appl. Environ. Microbiol.">
        <title>Short-read sequencing for genomic analysis of the brown rot fungus Fibroporia radiculosa.</title>
        <authorList>
            <person name="Tang J.D."/>
            <person name="Perkins A.D."/>
            <person name="Sonstegard T.S."/>
            <person name="Schroeder S.G."/>
            <person name="Burgess S.C."/>
            <person name="Diehl S.V."/>
        </authorList>
    </citation>
    <scope>NUCLEOTIDE SEQUENCE [LARGE SCALE GENOMIC DNA]</scope>
    <source>
        <strain evidence="3 4">TFFH 294</strain>
    </source>
</reference>